<dbReference type="AlphaFoldDB" id="A0A2T6B841"/>
<dbReference type="RefSeq" id="WP_108127509.1">
    <property type="nucleotide sequence ID" value="NZ_QBKP01000002.1"/>
</dbReference>
<feature type="region of interest" description="Disordered" evidence="1">
    <location>
        <begin position="1"/>
        <end position="24"/>
    </location>
</feature>
<dbReference type="OrthoDB" id="9147139at2"/>
<dbReference type="Proteomes" id="UP000244224">
    <property type="component" value="Unassembled WGS sequence"/>
</dbReference>
<evidence type="ECO:0000313" key="2">
    <source>
        <dbReference type="EMBL" id="PTX52237.1"/>
    </source>
</evidence>
<sequence>MIPSVRQPETARMNGPEPDRLTPGTWWRLTDPDHEIAKRDWERGVTPPEHGIVLLLAETHLVDGEVHAVTLHGHPLLRMGRVKLLHDAFLRAFAPCPDGEALRAAELAAMMGRIQTIGASMSDIPGDEALIALYPPKPKAPDVEAGSQGAQVRLPAALLPSGDVTAAQAKIERGIALLEARSAWVKGKTDEMQHGMKIVQAYQEEKVAQSLAGISEQRKMAEGLLRNVHTMRLFLGEGVEVATLLEGESAPASEPLHLMQRMLYLDEEIFVSSVMDEGFHAGNMRDLPGLLSANPDLLDRMLPHPRCVAIARIRRKSREFETPKNLMEVFALIERDQQDRFVQILIRDGGNVRMVMADEETSRAERLFPSRAEIDAIFTDRGSYDWERREYRTREITPFDIAYSDKRGEHDQRALFYKRFLIILWGLQERKQVFGPFIPQGANWLEETTHNRHFRFIHDEENVLTDGLRPVAAWIAEMNDWIRPGSRVLVQGNRVMTPDTAPTAYSSDRGAGGYERHRDRHAVNRLEELVVGRRGAELIVQLPTEQGYRERRMNTPVRLREADGTVVTSGALCLDRVDAKTLRRYINSREQRSTYLSWLALFMGALPIVEAREAADRGVIDRVSRLRPDLSGTLPEAVRMMREASRGGVGPEQDERVIGLAERLQRAADLSLTDPGLQLRLRANGDLVRIGAPTDPVSLEARMPLLGATVLRSWSENSPKEGASRLIPFSHLPDLGETVIGGTIGPEETAAARRLAAPGLRDPAAHEVLRSLTTDLWAEEVREFLEGADRADERILRGWLDEVRELNYASAQRQVRIPSLVIPVGVAVLDGERGGSAAWALRLALDPVLLAFRQGRADLVAHMCTRLYRNPEAGLNRQRDRAEHQNTLALERFRLTDEAPLSAAPVVERGWTFESWDQVHHAPIRQELDWRVQGPVQEIPAPDRVLPALAVSAMTRAHRDLEPVRRAIAGAETGRLITADGVGPLLDEVLRRERPAQVGPAPQQENTPAPVSAPSEDTDGPA</sequence>
<accession>A0A2T6B841</accession>
<keyword evidence="3" id="KW-1185">Reference proteome</keyword>
<comment type="caution">
    <text evidence="2">The sequence shown here is derived from an EMBL/GenBank/DDBJ whole genome shotgun (WGS) entry which is preliminary data.</text>
</comment>
<dbReference type="EMBL" id="QBKP01000002">
    <property type="protein sequence ID" value="PTX52237.1"/>
    <property type="molecule type" value="Genomic_DNA"/>
</dbReference>
<organism evidence="2 3">
    <name type="scientific">Gemmobacter caeni</name>
    <dbReference type="NCBI Taxonomy" id="589035"/>
    <lineage>
        <taxon>Bacteria</taxon>
        <taxon>Pseudomonadati</taxon>
        <taxon>Pseudomonadota</taxon>
        <taxon>Alphaproteobacteria</taxon>
        <taxon>Rhodobacterales</taxon>
        <taxon>Paracoccaceae</taxon>
        <taxon>Gemmobacter</taxon>
    </lineage>
</organism>
<reference evidence="2 3" key="1">
    <citation type="submission" date="2018-04" db="EMBL/GenBank/DDBJ databases">
        <title>Genomic Encyclopedia of Archaeal and Bacterial Type Strains, Phase II (KMG-II): from individual species to whole genera.</title>
        <authorList>
            <person name="Goeker M."/>
        </authorList>
    </citation>
    <scope>NUCLEOTIDE SEQUENCE [LARGE SCALE GENOMIC DNA]</scope>
    <source>
        <strain evidence="2 3">DSM 21823</strain>
    </source>
</reference>
<evidence type="ECO:0000313" key="3">
    <source>
        <dbReference type="Proteomes" id="UP000244224"/>
    </source>
</evidence>
<feature type="region of interest" description="Disordered" evidence="1">
    <location>
        <begin position="987"/>
        <end position="1022"/>
    </location>
</feature>
<name>A0A2T6B841_9RHOB</name>
<proteinExistence type="predicted"/>
<protein>
    <submittedName>
        <fullName evidence="2">Uncharacterized protein</fullName>
    </submittedName>
</protein>
<evidence type="ECO:0000256" key="1">
    <source>
        <dbReference type="SAM" id="MobiDB-lite"/>
    </source>
</evidence>
<gene>
    <name evidence="2" type="ORF">C8N34_10215</name>
</gene>